<dbReference type="OrthoDB" id="1730007at2"/>
<dbReference type="Proteomes" id="UP000075430">
    <property type="component" value="Unassembled WGS sequence"/>
</dbReference>
<proteinExistence type="predicted"/>
<protein>
    <recommendedName>
        <fullName evidence="3">Cytoplasmic protein</fullName>
    </recommendedName>
</protein>
<organism evidence="1 2">
    <name type="scientific">Bacillus nakamurai</name>
    <dbReference type="NCBI Taxonomy" id="1793963"/>
    <lineage>
        <taxon>Bacteria</taxon>
        <taxon>Bacillati</taxon>
        <taxon>Bacillota</taxon>
        <taxon>Bacilli</taxon>
        <taxon>Bacillales</taxon>
        <taxon>Bacillaceae</taxon>
        <taxon>Bacillus</taxon>
    </lineage>
</organism>
<keyword evidence="2" id="KW-1185">Reference proteome</keyword>
<evidence type="ECO:0000313" key="2">
    <source>
        <dbReference type="Proteomes" id="UP000075430"/>
    </source>
</evidence>
<sequence length="236" mass="25328">METTKKLSNLKLYGAGHAAGGSYHYVNIKGEGIVGEGLQSERCRIFGTGRFLGDAAVNRFRIVGESEVEGNLSAGAITVFGTMKIGGSLQFREMKLKGLAEISGHAAGDHCEVKGSLTVKGDCETERFIAAGCIDVAGLLNAGEVKINLRYDASRVKEIGGTSIAVKRKTGFFKRKEGTLSAELIEGDTIYLENTNADIVRGKHVEIGPGCKIGKIEYQTSCKRHPQSSVHEHIQI</sequence>
<gene>
    <name evidence="1" type="ORF">AXI58_15735</name>
</gene>
<evidence type="ECO:0008006" key="3">
    <source>
        <dbReference type="Google" id="ProtNLM"/>
    </source>
</evidence>
<reference evidence="2" key="1">
    <citation type="submission" date="2016-02" db="EMBL/GenBank/DDBJ databases">
        <authorList>
            <person name="Dunlap C."/>
        </authorList>
    </citation>
    <scope>NUCLEOTIDE SEQUENCE [LARGE SCALE GENOMIC DNA]</scope>
    <source>
        <strain evidence="2">NRRL B-41092</strain>
    </source>
</reference>
<name>A0A150F7I3_9BACI</name>
<dbReference type="RefSeq" id="WP_061521722.1">
    <property type="nucleotide sequence ID" value="NZ_JAJJBV010000022.1"/>
</dbReference>
<comment type="caution">
    <text evidence="1">The sequence shown here is derived from an EMBL/GenBank/DDBJ whole genome shotgun (WGS) entry which is preliminary data.</text>
</comment>
<dbReference type="AlphaFoldDB" id="A0A150F7I3"/>
<evidence type="ECO:0000313" key="1">
    <source>
        <dbReference type="EMBL" id="KXZ20026.1"/>
    </source>
</evidence>
<dbReference type="EMBL" id="LSBA01000015">
    <property type="protein sequence ID" value="KXZ20026.1"/>
    <property type="molecule type" value="Genomic_DNA"/>
</dbReference>
<dbReference type="STRING" id="1793963.AXI58_15735"/>
<accession>A0A150F7I3</accession>